<dbReference type="Proteomes" id="UP001596104">
    <property type="component" value="Unassembled WGS sequence"/>
</dbReference>
<name>A0ABW0HIP0_9HYPH</name>
<protein>
    <submittedName>
        <fullName evidence="2">DsrE family protein</fullName>
    </submittedName>
</protein>
<dbReference type="SUPFAM" id="SSF75169">
    <property type="entry name" value="DsrEFH-like"/>
    <property type="match status" value="1"/>
</dbReference>
<keyword evidence="3" id="KW-1185">Reference proteome</keyword>
<evidence type="ECO:0000256" key="1">
    <source>
        <dbReference type="SAM" id="SignalP"/>
    </source>
</evidence>
<evidence type="ECO:0000313" key="2">
    <source>
        <dbReference type="EMBL" id="MFC5396926.1"/>
    </source>
</evidence>
<feature type="chain" id="PRO_5045929046" evidence="1">
    <location>
        <begin position="31"/>
        <end position="175"/>
    </location>
</feature>
<evidence type="ECO:0000313" key="3">
    <source>
        <dbReference type="Proteomes" id="UP001596104"/>
    </source>
</evidence>
<dbReference type="RefSeq" id="WP_377013732.1">
    <property type="nucleotide sequence ID" value="NZ_JBHSLV010000078.1"/>
</dbReference>
<accession>A0ABW0HIP0</accession>
<dbReference type="InterPro" id="IPR006311">
    <property type="entry name" value="TAT_signal"/>
</dbReference>
<gene>
    <name evidence="2" type="ORF">ACFPPC_30195</name>
</gene>
<dbReference type="PANTHER" id="PTHR37691:SF1">
    <property type="entry name" value="BLR3518 PROTEIN"/>
    <property type="match status" value="1"/>
</dbReference>
<dbReference type="PROSITE" id="PS51318">
    <property type="entry name" value="TAT"/>
    <property type="match status" value="1"/>
</dbReference>
<keyword evidence="1" id="KW-0732">Signal</keyword>
<dbReference type="PANTHER" id="PTHR37691">
    <property type="entry name" value="BLR3518 PROTEIN"/>
    <property type="match status" value="1"/>
</dbReference>
<dbReference type="InterPro" id="IPR027396">
    <property type="entry name" value="DsrEFH-like"/>
</dbReference>
<dbReference type="InterPro" id="IPR003787">
    <property type="entry name" value="Sulphur_relay_DsrE/F-like"/>
</dbReference>
<feature type="signal peptide" evidence="1">
    <location>
        <begin position="1"/>
        <end position="30"/>
    </location>
</feature>
<organism evidence="2 3">
    <name type="scientific">Bosea vestrisii</name>
    <dbReference type="NCBI Taxonomy" id="151416"/>
    <lineage>
        <taxon>Bacteria</taxon>
        <taxon>Pseudomonadati</taxon>
        <taxon>Pseudomonadota</taxon>
        <taxon>Alphaproteobacteria</taxon>
        <taxon>Hyphomicrobiales</taxon>
        <taxon>Boseaceae</taxon>
        <taxon>Bosea</taxon>
    </lineage>
</organism>
<sequence>MSEETQQASRRALMLAAASGVVAAATPVLAAPRQTALADLRKEADVACLYHCDFGEPQRFIQMLQNIANHYSAYGADPFALQLAIVAHGAGVKFFLESLDGTSWSEEAATVPKIFERVEDVAKNGLKVHLCEITFSRLKIDKSKARKAEFVGFVPSGVAAVAAMQAKGFAYLKVG</sequence>
<reference evidence="3" key="1">
    <citation type="journal article" date="2019" name="Int. J. Syst. Evol. Microbiol.">
        <title>The Global Catalogue of Microorganisms (GCM) 10K type strain sequencing project: providing services to taxonomists for standard genome sequencing and annotation.</title>
        <authorList>
            <consortium name="The Broad Institute Genomics Platform"/>
            <consortium name="The Broad Institute Genome Sequencing Center for Infectious Disease"/>
            <person name="Wu L."/>
            <person name="Ma J."/>
        </authorList>
    </citation>
    <scope>NUCLEOTIDE SEQUENCE [LARGE SCALE GENOMIC DNA]</scope>
    <source>
        <strain evidence="3">CGMCC 1.16326</strain>
    </source>
</reference>
<dbReference type="EMBL" id="JBHSLV010000078">
    <property type="protein sequence ID" value="MFC5396926.1"/>
    <property type="molecule type" value="Genomic_DNA"/>
</dbReference>
<comment type="caution">
    <text evidence="2">The sequence shown here is derived from an EMBL/GenBank/DDBJ whole genome shotgun (WGS) entry which is preliminary data.</text>
</comment>
<dbReference type="Gene3D" id="3.40.1260.10">
    <property type="entry name" value="DsrEFH-like"/>
    <property type="match status" value="1"/>
</dbReference>
<proteinExistence type="predicted"/>
<dbReference type="Pfam" id="PF02635">
    <property type="entry name" value="DsrE"/>
    <property type="match status" value="1"/>
</dbReference>